<dbReference type="GO" id="GO:0016787">
    <property type="term" value="F:hydrolase activity"/>
    <property type="evidence" value="ECO:0007669"/>
    <property type="project" value="UniProtKB-KW"/>
</dbReference>
<evidence type="ECO:0000259" key="5">
    <source>
        <dbReference type="SMART" id="SM00849"/>
    </source>
</evidence>
<keyword evidence="4" id="KW-0862">Zinc</keyword>
<dbReference type="RefSeq" id="WP_116848097.1">
    <property type="nucleotide sequence ID" value="NZ_QTJU01000005.1"/>
</dbReference>
<keyword evidence="3 6" id="KW-0378">Hydrolase</keyword>
<dbReference type="AlphaFoldDB" id="A0A3E1NHB0"/>
<dbReference type="PANTHER" id="PTHR42978">
    <property type="entry name" value="QUORUM-QUENCHING LACTONASE YTNP-RELATED-RELATED"/>
    <property type="match status" value="1"/>
</dbReference>
<dbReference type="InterPro" id="IPR001279">
    <property type="entry name" value="Metallo-B-lactamas"/>
</dbReference>
<dbReference type="SUPFAM" id="SSF56281">
    <property type="entry name" value="Metallo-hydrolase/oxidoreductase"/>
    <property type="match status" value="1"/>
</dbReference>
<dbReference type="PANTHER" id="PTHR42978:SF6">
    <property type="entry name" value="QUORUM-QUENCHING LACTONASE YTNP-RELATED"/>
    <property type="match status" value="1"/>
</dbReference>
<evidence type="ECO:0000256" key="3">
    <source>
        <dbReference type="ARBA" id="ARBA00022801"/>
    </source>
</evidence>
<dbReference type="CDD" id="cd07720">
    <property type="entry name" value="OPHC2-like_MBL-fold"/>
    <property type="match status" value="1"/>
</dbReference>
<dbReference type="Proteomes" id="UP000261284">
    <property type="component" value="Unassembled WGS sequence"/>
</dbReference>
<keyword evidence="7" id="KW-1185">Reference proteome</keyword>
<evidence type="ECO:0000256" key="1">
    <source>
        <dbReference type="ARBA" id="ARBA00007749"/>
    </source>
</evidence>
<dbReference type="OrthoDB" id="9802248at2"/>
<evidence type="ECO:0000313" key="7">
    <source>
        <dbReference type="Proteomes" id="UP000261284"/>
    </source>
</evidence>
<dbReference type="EMBL" id="QTJU01000005">
    <property type="protein sequence ID" value="RFM27339.1"/>
    <property type="molecule type" value="Genomic_DNA"/>
</dbReference>
<dbReference type="Gene3D" id="3.60.15.10">
    <property type="entry name" value="Ribonuclease Z/Hydroxyacylglutathione hydrolase-like"/>
    <property type="match status" value="1"/>
</dbReference>
<dbReference type="GO" id="GO:0046872">
    <property type="term" value="F:metal ion binding"/>
    <property type="evidence" value="ECO:0007669"/>
    <property type="project" value="UniProtKB-KW"/>
</dbReference>
<dbReference type="InterPro" id="IPR036866">
    <property type="entry name" value="RibonucZ/Hydroxyglut_hydro"/>
</dbReference>
<evidence type="ECO:0000313" key="6">
    <source>
        <dbReference type="EMBL" id="RFM27339.1"/>
    </source>
</evidence>
<proteinExistence type="inferred from homology"/>
<dbReference type="InterPro" id="IPR051013">
    <property type="entry name" value="MBL_superfamily_lactonases"/>
</dbReference>
<gene>
    <name evidence="6" type="ORF">DXN05_15040</name>
</gene>
<evidence type="ECO:0000256" key="2">
    <source>
        <dbReference type="ARBA" id="ARBA00022723"/>
    </source>
</evidence>
<comment type="similarity">
    <text evidence="1">Belongs to the metallo-beta-lactamase superfamily.</text>
</comment>
<name>A0A3E1NHB0_9BACT</name>
<sequence>MAPVQPLFAPDAPAASVDSILRSNFRPTGEVDLGMNILLVKTAGKLIMIDSGYGSYGGQASGWLPQSLTDAGFALTDITDIVVTHAHPDHIGGLLTTSGQFTFPNATIHMSALEHRFWTADKPDLSKSKFSDKALLEKIIGIIHTTLAGIKPKLQLFDYNTTLLGCIKPELAPGHTPGHTLVHVSSGNETLVHVADLVHSDVLLFPHPEWGFFGDSNFEQAAATRSKVLAALANGKTKVFAGHLAWPGLGHVRAKDQAFEWVPEVYAYPV</sequence>
<evidence type="ECO:0000256" key="4">
    <source>
        <dbReference type="ARBA" id="ARBA00022833"/>
    </source>
</evidence>
<reference evidence="6 7" key="1">
    <citation type="submission" date="2018-08" db="EMBL/GenBank/DDBJ databases">
        <title>Chitinophagaceae sp. K23C18032701, a novel bacterium isolated from forest soil.</title>
        <authorList>
            <person name="Wang C."/>
        </authorList>
    </citation>
    <scope>NUCLEOTIDE SEQUENCE [LARGE SCALE GENOMIC DNA]</scope>
    <source>
        <strain evidence="6 7">K23C18032701</strain>
    </source>
</reference>
<dbReference type="SMART" id="SM00849">
    <property type="entry name" value="Lactamase_B"/>
    <property type="match status" value="1"/>
</dbReference>
<protein>
    <submittedName>
        <fullName evidence="6">MBL fold metallo-hydrolase</fullName>
    </submittedName>
</protein>
<dbReference type="Pfam" id="PF00753">
    <property type="entry name" value="Lactamase_B"/>
    <property type="match status" value="1"/>
</dbReference>
<comment type="caution">
    <text evidence="6">The sequence shown here is derived from an EMBL/GenBank/DDBJ whole genome shotgun (WGS) entry which is preliminary data.</text>
</comment>
<accession>A0A3E1NHB0</accession>
<organism evidence="6 7">
    <name type="scientific">Deminuibacter soli</name>
    <dbReference type="NCBI Taxonomy" id="2291815"/>
    <lineage>
        <taxon>Bacteria</taxon>
        <taxon>Pseudomonadati</taxon>
        <taxon>Bacteroidota</taxon>
        <taxon>Chitinophagia</taxon>
        <taxon>Chitinophagales</taxon>
        <taxon>Chitinophagaceae</taxon>
        <taxon>Deminuibacter</taxon>
    </lineage>
</organism>
<keyword evidence="2" id="KW-0479">Metal-binding</keyword>
<feature type="domain" description="Metallo-beta-lactamase" evidence="5">
    <location>
        <begin position="34"/>
        <end position="243"/>
    </location>
</feature>